<reference evidence="8" key="1">
    <citation type="submission" date="2021-12" db="EMBL/GenBank/DDBJ databases">
        <authorList>
            <person name="King R."/>
        </authorList>
    </citation>
    <scope>NUCLEOTIDE SEQUENCE</scope>
</reference>
<dbReference type="Pfam" id="PF10234">
    <property type="entry name" value="Cluap1"/>
    <property type="match status" value="1"/>
</dbReference>
<keyword evidence="6" id="KW-0966">Cell projection</keyword>
<keyword evidence="5" id="KW-0969">Cilium</keyword>
<feature type="compositionally biased region" description="Polar residues" evidence="7">
    <location>
        <begin position="347"/>
        <end position="356"/>
    </location>
</feature>
<evidence type="ECO:0000256" key="1">
    <source>
        <dbReference type="ARBA" id="ARBA00004138"/>
    </source>
</evidence>
<feature type="compositionally biased region" description="Basic and acidic residues" evidence="7">
    <location>
        <begin position="316"/>
        <end position="329"/>
    </location>
</feature>
<dbReference type="PANTHER" id="PTHR21547">
    <property type="entry name" value="CLUSTERIN ASSOCIATED PROTEIN 1"/>
    <property type="match status" value="1"/>
</dbReference>
<dbReference type="InterPro" id="IPR019366">
    <property type="entry name" value="Clusterin-associated_protein-1"/>
</dbReference>
<keyword evidence="4" id="KW-0175">Coiled coil</keyword>
<dbReference type="PANTHER" id="PTHR21547:SF0">
    <property type="entry name" value="CLUSTERIN-ASSOCIATED PROTEIN 1"/>
    <property type="match status" value="1"/>
</dbReference>
<evidence type="ECO:0000256" key="7">
    <source>
        <dbReference type="SAM" id="MobiDB-lite"/>
    </source>
</evidence>
<comment type="similarity">
    <text evidence="2">Belongs to the CLUAP1 family.</text>
</comment>
<dbReference type="GO" id="GO:0005815">
    <property type="term" value="C:microtubule organizing center"/>
    <property type="evidence" value="ECO:0007669"/>
    <property type="project" value="TreeGrafter"/>
</dbReference>
<dbReference type="GO" id="GO:0060271">
    <property type="term" value="P:cilium assembly"/>
    <property type="evidence" value="ECO:0007669"/>
    <property type="project" value="TreeGrafter"/>
</dbReference>
<evidence type="ECO:0000256" key="5">
    <source>
        <dbReference type="ARBA" id="ARBA00023069"/>
    </source>
</evidence>
<dbReference type="OrthoDB" id="438545at2759"/>
<evidence type="ECO:0000256" key="3">
    <source>
        <dbReference type="ARBA" id="ARBA00022794"/>
    </source>
</evidence>
<dbReference type="GO" id="GO:0030992">
    <property type="term" value="C:intraciliary transport particle B"/>
    <property type="evidence" value="ECO:0007669"/>
    <property type="project" value="TreeGrafter"/>
</dbReference>
<evidence type="ECO:0000313" key="8">
    <source>
        <dbReference type="EMBL" id="CAH0564610.1"/>
    </source>
</evidence>
<evidence type="ECO:0000313" key="9">
    <source>
        <dbReference type="Proteomes" id="UP001154078"/>
    </source>
</evidence>
<comment type="subcellular location">
    <subcellularLocation>
        <location evidence="1">Cell projection</location>
        <location evidence="1">Cilium</location>
    </subcellularLocation>
</comment>
<dbReference type="AlphaFoldDB" id="A0A9P0BJK3"/>
<evidence type="ECO:0000256" key="2">
    <source>
        <dbReference type="ARBA" id="ARBA00008340"/>
    </source>
</evidence>
<name>A0A9P0BJK3_BRAAE</name>
<protein>
    <recommendedName>
        <fullName evidence="10">Clusterin-associated protein 1</fullName>
    </recommendedName>
</protein>
<feature type="region of interest" description="Disordered" evidence="7">
    <location>
        <begin position="256"/>
        <end position="362"/>
    </location>
</feature>
<gene>
    <name evidence="8" type="ORF">MELIAE_LOCUS13119</name>
</gene>
<dbReference type="GO" id="GO:0005929">
    <property type="term" value="C:cilium"/>
    <property type="evidence" value="ECO:0007669"/>
    <property type="project" value="UniProtKB-SubCell"/>
</dbReference>
<evidence type="ECO:0000256" key="4">
    <source>
        <dbReference type="ARBA" id="ARBA00023054"/>
    </source>
</evidence>
<keyword evidence="9" id="KW-1185">Reference proteome</keyword>
<proteinExistence type="inferred from homology"/>
<organism evidence="8 9">
    <name type="scientific">Brassicogethes aeneus</name>
    <name type="common">Rape pollen beetle</name>
    <name type="synonym">Meligethes aeneus</name>
    <dbReference type="NCBI Taxonomy" id="1431903"/>
    <lineage>
        <taxon>Eukaryota</taxon>
        <taxon>Metazoa</taxon>
        <taxon>Ecdysozoa</taxon>
        <taxon>Arthropoda</taxon>
        <taxon>Hexapoda</taxon>
        <taxon>Insecta</taxon>
        <taxon>Pterygota</taxon>
        <taxon>Neoptera</taxon>
        <taxon>Endopterygota</taxon>
        <taxon>Coleoptera</taxon>
        <taxon>Polyphaga</taxon>
        <taxon>Cucujiformia</taxon>
        <taxon>Nitidulidae</taxon>
        <taxon>Meligethinae</taxon>
        <taxon>Brassicogethes</taxon>
    </lineage>
</organism>
<sequence>MSRTDNLYREHDRIPTDDLRALKANIKLNTKRLYQADGYAVKELIKITSLLYDALNVNLEENNENSYNDEHFNLRDYDISDKVSELKLSRQLASEITSTGANLFDLLGKEMHLRTSRQKSMGRQFEISEVESGIKKAIEAVSKEISDTKQLIDNVAANEASLDSKIERRKVEIDRYEKRLQTLKKVRPAFLEEFTALEQELEQLFVQYSVRLRCLNQLEKQFSDSERAQIEKELLMTSPRVTKIPLDDGAQNDMFLELEPHGDPRGVEGKQERPRASTGGRHRSEKGKAYGGMHPPMSGSHSSLDLSTDSESDDLFLDKDEPELMHSDEESLAIELSGMDRKAPTGRKTSSKQLQDNSDDDF</sequence>
<accession>A0A9P0BJK3</accession>
<feature type="compositionally biased region" description="Basic and acidic residues" evidence="7">
    <location>
        <begin position="258"/>
        <end position="275"/>
    </location>
</feature>
<keyword evidence="3" id="KW-0970">Cilium biogenesis/degradation</keyword>
<dbReference type="Proteomes" id="UP001154078">
    <property type="component" value="Chromosome 9"/>
</dbReference>
<feature type="compositionally biased region" description="Low complexity" evidence="7">
    <location>
        <begin position="298"/>
        <end position="307"/>
    </location>
</feature>
<dbReference type="EMBL" id="OV121140">
    <property type="protein sequence ID" value="CAH0564610.1"/>
    <property type="molecule type" value="Genomic_DNA"/>
</dbReference>
<evidence type="ECO:0008006" key="10">
    <source>
        <dbReference type="Google" id="ProtNLM"/>
    </source>
</evidence>
<evidence type="ECO:0000256" key="6">
    <source>
        <dbReference type="ARBA" id="ARBA00023273"/>
    </source>
</evidence>